<accession>B6QD31</accession>
<dbReference type="AlphaFoldDB" id="B6QD31"/>
<dbReference type="InterPro" id="IPR023214">
    <property type="entry name" value="HAD_sf"/>
</dbReference>
<evidence type="ECO:0000313" key="1">
    <source>
        <dbReference type="EMBL" id="EEA24729.1"/>
    </source>
</evidence>
<dbReference type="VEuPathDB" id="FungiDB:PMAA_087080"/>
<dbReference type="HOGENOM" id="CLU_1960329_0_0_1"/>
<protein>
    <submittedName>
        <fullName evidence="1">Uncharacterized protein</fullName>
    </submittedName>
</protein>
<dbReference type="PhylomeDB" id="B6QD31"/>
<organism evidence="1 2">
    <name type="scientific">Talaromyces marneffei (strain ATCC 18224 / CBS 334.59 / QM 7333)</name>
    <name type="common">Penicillium marneffei</name>
    <dbReference type="NCBI Taxonomy" id="441960"/>
    <lineage>
        <taxon>Eukaryota</taxon>
        <taxon>Fungi</taxon>
        <taxon>Dikarya</taxon>
        <taxon>Ascomycota</taxon>
        <taxon>Pezizomycotina</taxon>
        <taxon>Eurotiomycetes</taxon>
        <taxon>Eurotiomycetidae</taxon>
        <taxon>Eurotiales</taxon>
        <taxon>Trichocomaceae</taxon>
        <taxon>Talaromyces</taxon>
        <taxon>Talaromyces sect. Talaromyces</taxon>
    </lineage>
</organism>
<dbReference type="OrthoDB" id="2012566at2759"/>
<dbReference type="Gene3D" id="3.40.50.1000">
    <property type="entry name" value="HAD superfamily/HAD-like"/>
    <property type="match status" value="1"/>
</dbReference>
<dbReference type="STRING" id="441960.B6QD31"/>
<keyword evidence="2" id="KW-1185">Reference proteome</keyword>
<dbReference type="Proteomes" id="UP000001294">
    <property type="component" value="Unassembled WGS sequence"/>
</dbReference>
<name>B6QD31_TALMQ</name>
<reference evidence="2" key="1">
    <citation type="journal article" date="2015" name="Genome Announc.">
        <title>Genome sequence of the AIDS-associated pathogen Penicillium marneffei (ATCC18224) and its near taxonomic relative Talaromyces stipitatus (ATCC10500).</title>
        <authorList>
            <person name="Nierman W.C."/>
            <person name="Fedorova-Abrams N.D."/>
            <person name="Andrianopoulos A."/>
        </authorList>
    </citation>
    <scope>NUCLEOTIDE SEQUENCE [LARGE SCALE GENOMIC DNA]</scope>
    <source>
        <strain evidence="2">ATCC 18224 / CBS 334.59 / QM 7333</strain>
    </source>
</reference>
<sequence length="128" mass="14595">MCRPELRFYKYLLDSPRTQSCQAIFVERNKENTLAALSLGAHGIVCNSHETLERGLLSVVGDQIERRFAFLTKSLKKMHSVTNNGLIVRDNFSQLLIYEMMEVESLVDLEPRDKTWNFLIASRSGGVS</sequence>
<evidence type="ECO:0000313" key="2">
    <source>
        <dbReference type="Proteomes" id="UP000001294"/>
    </source>
</evidence>
<dbReference type="EMBL" id="DS995901">
    <property type="protein sequence ID" value="EEA24729.1"/>
    <property type="molecule type" value="Genomic_DNA"/>
</dbReference>
<proteinExistence type="predicted"/>
<gene>
    <name evidence="1" type="ORF">PMAA_087080</name>
</gene>